<keyword evidence="4" id="KW-1185">Reference proteome</keyword>
<gene>
    <name evidence="3" type="ORF">TPA0910_63250</name>
</gene>
<keyword evidence="2" id="KW-0472">Membrane</keyword>
<name>A0ABQ3U8F3_STRHY</name>
<feature type="transmembrane region" description="Helical" evidence="2">
    <location>
        <begin position="20"/>
        <end position="37"/>
    </location>
</feature>
<feature type="compositionally biased region" description="Low complexity" evidence="1">
    <location>
        <begin position="241"/>
        <end position="252"/>
    </location>
</feature>
<dbReference type="Proteomes" id="UP001054854">
    <property type="component" value="Unassembled WGS sequence"/>
</dbReference>
<keyword evidence="2" id="KW-1133">Transmembrane helix</keyword>
<feature type="compositionally biased region" description="Gly residues" evidence="1">
    <location>
        <begin position="222"/>
        <end position="240"/>
    </location>
</feature>
<keyword evidence="2" id="KW-0812">Transmembrane</keyword>
<feature type="region of interest" description="Disordered" evidence="1">
    <location>
        <begin position="144"/>
        <end position="280"/>
    </location>
</feature>
<organism evidence="3 4">
    <name type="scientific">Streptomyces hygroscopicus</name>
    <dbReference type="NCBI Taxonomy" id="1912"/>
    <lineage>
        <taxon>Bacteria</taxon>
        <taxon>Bacillati</taxon>
        <taxon>Actinomycetota</taxon>
        <taxon>Actinomycetes</taxon>
        <taxon>Kitasatosporales</taxon>
        <taxon>Streptomycetaceae</taxon>
        <taxon>Streptomyces</taxon>
        <taxon>Streptomyces violaceusniger group</taxon>
    </lineage>
</organism>
<feature type="region of interest" description="Disordered" evidence="1">
    <location>
        <begin position="77"/>
        <end position="118"/>
    </location>
</feature>
<comment type="caution">
    <text evidence="3">The sequence shown here is derived from an EMBL/GenBank/DDBJ whole genome shotgun (WGS) entry which is preliminary data.</text>
</comment>
<feature type="compositionally biased region" description="Low complexity" evidence="1">
    <location>
        <begin position="268"/>
        <end position="280"/>
    </location>
</feature>
<feature type="transmembrane region" description="Helical" evidence="2">
    <location>
        <begin position="123"/>
        <end position="143"/>
    </location>
</feature>
<feature type="compositionally biased region" description="Low complexity" evidence="1">
    <location>
        <begin position="158"/>
        <end position="174"/>
    </location>
</feature>
<evidence type="ECO:0000256" key="2">
    <source>
        <dbReference type="SAM" id="Phobius"/>
    </source>
</evidence>
<feature type="compositionally biased region" description="Low complexity" evidence="1">
    <location>
        <begin position="103"/>
        <end position="113"/>
    </location>
</feature>
<proteinExistence type="predicted"/>
<feature type="transmembrane region" description="Helical" evidence="2">
    <location>
        <begin position="43"/>
        <end position="63"/>
    </location>
</feature>
<evidence type="ECO:0000313" key="4">
    <source>
        <dbReference type="Proteomes" id="UP001054854"/>
    </source>
</evidence>
<protein>
    <submittedName>
        <fullName evidence="3">Uncharacterized protein</fullName>
    </submittedName>
</protein>
<evidence type="ECO:0000256" key="1">
    <source>
        <dbReference type="SAM" id="MobiDB-lite"/>
    </source>
</evidence>
<dbReference type="EMBL" id="BNEK01000005">
    <property type="protein sequence ID" value="GHJ31892.1"/>
    <property type="molecule type" value="Genomic_DNA"/>
</dbReference>
<reference evidence="3" key="1">
    <citation type="submission" date="2024-05" db="EMBL/GenBank/DDBJ databases">
        <title>Whole genome shotgun sequence of Streptomyces hygroscopicus NBRC 113678.</title>
        <authorList>
            <person name="Komaki H."/>
            <person name="Tamura T."/>
        </authorList>
    </citation>
    <scope>NUCLEOTIDE SEQUENCE</scope>
    <source>
        <strain evidence="3">N11-34</strain>
    </source>
</reference>
<accession>A0ABQ3U8F3</accession>
<dbReference type="RefSeq" id="WP_236258778.1">
    <property type="nucleotide sequence ID" value="NZ_BNEK01000005.1"/>
</dbReference>
<sequence>MHGKADGDGRHKSGRMELSVAQVAGSALAAVAAAVLASKLGVYGTILGAGVVSVVATAGGTVFQHLFRRTGEQIKEARVQVRPAGRRRAGPAEPVTPPPPAAPGEYGAPTTHGTRLRGRRRHALGALTVFVAAMSVITGIEMFSGGPVSNVWGEDRSGTTVSESVTGSSGRRSTPAPSRRDPATPSRSPGSTRDGGDPAPTPRTSRGGGSGAPATPAPGPSGSSGSGTGSGAGGGPGGTTAPGTSAPATPGPSRTPSGGATDGGADAGGATPTAGATAGR</sequence>
<evidence type="ECO:0000313" key="3">
    <source>
        <dbReference type="EMBL" id="GHJ31892.1"/>
    </source>
</evidence>